<organism evidence="2 3">
    <name type="scientific">Botryosphaeria dothidea</name>
    <dbReference type="NCBI Taxonomy" id="55169"/>
    <lineage>
        <taxon>Eukaryota</taxon>
        <taxon>Fungi</taxon>
        <taxon>Dikarya</taxon>
        <taxon>Ascomycota</taxon>
        <taxon>Pezizomycotina</taxon>
        <taxon>Dothideomycetes</taxon>
        <taxon>Dothideomycetes incertae sedis</taxon>
        <taxon>Botryosphaeriales</taxon>
        <taxon>Botryosphaeriaceae</taxon>
        <taxon>Botryosphaeria</taxon>
    </lineage>
</organism>
<evidence type="ECO:0000313" key="2">
    <source>
        <dbReference type="EMBL" id="KAF4303626.1"/>
    </source>
</evidence>
<dbReference type="EMBL" id="WWBZ02000062">
    <property type="protein sequence ID" value="KAF4303626.1"/>
    <property type="molecule type" value="Genomic_DNA"/>
</dbReference>
<dbReference type="OrthoDB" id="3546297at2759"/>
<evidence type="ECO:0000313" key="3">
    <source>
        <dbReference type="Proteomes" id="UP000572817"/>
    </source>
</evidence>
<keyword evidence="3" id="KW-1185">Reference proteome</keyword>
<feature type="region of interest" description="Disordered" evidence="1">
    <location>
        <begin position="1"/>
        <end position="22"/>
    </location>
</feature>
<protein>
    <submittedName>
        <fullName evidence="2">Uncharacterized protein</fullName>
    </submittedName>
</protein>
<dbReference type="AlphaFoldDB" id="A0A8H4N2H4"/>
<sequence length="146" mass="16458">MGSNGEHIPTNHGSGTPPFSRLYPSIEVQDQMAATTSENSNETASDFRKLWQIAAADDNMTMYGFRRFKTSHLLNLRFLEHETELLDRDIYQAGLKLGFPTSSTDRLGLERSVKDENAKDASEVITSDSVVRLRKLIQEYGAYAIR</sequence>
<comment type="caution">
    <text evidence="2">The sequence shown here is derived from an EMBL/GenBank/DDBJ whole genome shotgun (WGS) entry which is preliminary data.</text>
</comment>
<dbReference type="Proteomes" id="UP000572817">
    <property type="component" value="Unassembled WGS sequence"/>
</dbReference>
<proteinExistence type="predicted"/>
<evidence type="ECO:0000256" key="1">
    <source>
        <dbReference type="SAM" id="MobiDB-lite"/>
    </source>
</evidence>
<gene>
    <name evidence="2" type="ORF">GTA08_BOTSDO09100</name>
</gene>
<name>A0A8H4N2H4_9PEZI</name>
<accession>A0A8H4N2H4</accession>
<reference evidence="2" key="1">
    <citation type="submission" date="2020-04" db="EMBL/GenBank/DDBJ databases">
        <title>Genome Assembly and Annotation of Botryosphaeria dothidea sdau 11-99, a Latent Pathogen of Apple Fruit Ring Rot in China.</title>
        <authorList>
            <person name="Yu C."/>
            <person name="Diao Y."/>
            <person name="Lu Q."/>
            <person name="Zhao J."/>
            <person name="Cui S."/>
            <person name="Peng C."/>
            <person name="He B."/>
            <person name="Liu H."/>
        </authorList>
    </citation>
    <scope>NUCLEOTIDE SEQUENCE [LARGE SCALE GENOMIC DNA]</scope>
    <source>
        <strain evidence="2">Sdau11-99</strain>
    </source>
</reference>